<dbReference type="NCBIfam" id="TIGR00287">
    <property type="entry name" value="cas1"/>
    <property type="match status" value="1"/>
</dbReference>
<feature type="binding site" evidence="9">
    <location>
        <position position="228"/>
    </location>
    <ligand>
        <name>Mn(2+)</name>
        <dbReference type="ChEBI" id="CHEBI:29035"/>
    </ligand>
</feature>
<dbReference type="GO" id="GO:0043571">
    <property type="term" value="P:maintenance of CRISPR repeat elements"/>
    <property type="evidence" value="ECO:0007669"/>
    <property type="project" value="UniProtKB-UniRule"/>
</dbReference>
<dbReference type="GO" id="GO:0004519">
    <property type="term" value="F:endonuclease activity"/>
    <property type="evidence" value="ECO:0007669"/>
    <property type="project" value="UniProtKB-UniRule"/>
</dbReference>
<proteinExistence type="inferred from homology"/>
<dbReference type="InterPro" id="IPR042211">
    <property type="entry name" value="CRISPR-assoc_Cas1_N"/>
</dbReference>
<evidence type="ECO:0000256" key="4">
    <source>
        <dbReference type="ARBA" id="ARBA00022801"/>
    </source>
</evidence>
<comment type="subunit">
    <text evidence="9">Homodimer, forms a heterotetramer with a Cas2 homodimer.</text>
</comment>
<accession>A0A424Z4Q5</accession>
<feature type="binding site" evidence="9">
    <location>
        <position position="163"/>
    </location>
    <ligand>
        <name>Mn(2+)</name>
        <dbReference type="ChEBI" id="CHEBI:29035"/>
    </ligand>
</feature>
<keyword evidence="2 9" id="KW-0479">Metal-binding</keyword>
<dbReference type="InterPro" id="IPR002729">
    <property type="entry name" value="CRISPR-assoc_Cas1"/>
</dbReference>
<dbReference type="PANTHER" id="PTHR34353:SF2">
    <property type="entry name" value="CRISPR-ASSOCIATED ENDONUCLEASE CAS1 1"/>
    <property type="match status" value="1"/>
</dbReference>
<evidence type="ECO:0000256" key="1">
    <source>
        <dbReference type="ARBA" id="ARBA00022722"/>
    </source>
</evidence>
<dbReference type="GO" id="GO:0016787">
    <property type="term" value="F:hydrolase activity"/>
    <property type="evidence" value="ECO:0007669"/>
    <property type="project" value="UniProtKB-KW"/>
</dbReference>
<dbReference type="GO" id="GO:0003677">
    <property type="term" value="F:DNA binding"/>
    <property type="evidence" value="ECO:0007669"/>
    <property type="project" value="UniProtKB-KW"/>
</dbReference>
<keyword evidence="4 9" id="KW-0378">Hydrolase</keyword>
<comment type="caution">
    <text evidence="10">The sequence shown here is derived from an EMBL/GenBank/DDBJ whole genome shotgun (WGS) entry which is preliminary data.</text>
</comment>
<comment type="function">
    <text evidence="9">CRISPR (clustered regularly interspaced short palindromic repeat), is an adaptive immune system that provides protection against mobile genetic elements (viruses, transposable elements and conjugative plasmids). CRISPR clusters contain spacers, sequences complementary to antecedent mobile elements, and target invading nucleic acids. CRISPR clusters are transcribed and processed into CRISPR RNA (crRNA). Acts as a dsDNA endonuclease. Involved in the integration of spacer DNA into the CRISPR cassette.</text>
</comment>
<dbReference type="Proteomes" id="UP000284763">
    <property type="component" value="Unassembled WGS sequence"/>
</dbReference>
<dbReference type="InterPro" id="IPR050646">
    <property type="entry name" value="Cas1"/>
</dbReference>
<keyword evidence="3 9" id="KW-0255">Endonuclease</keyword>
<dbReference type="EMBL" id="QZAB01000018">
    <property type="protein sequence ID" value="RQD92736.1"/>
    <property type="molecule type" value="Genomic_DNA"/>
</dbReference>
<evidence type="ECO:0000256" key="9">
    <source>
        <dbReference type="HAMAP-Rule" id="MF_01470"/>
    </source>
</evidence>
<evidence type="ECO:0000256" key="3">
    <source>
        <dbReference type="ARBA" id="ARBA00022759"/>
    </source>
</evidence>
<keyword evidence="6 9" id="KW-0051">Antiviral defense</keyword>
<dbReference type="Gene3D" id="3.100.10.20">
    <property type="entry name" value="CRISPR-associated endonuclease Cas1, N-terminal domain"/>
    <property type="match status" value="1"/>
</dbReference>
<evidence type="ECO:0000256" key="5">
    <source>
        <dbReference type="ARBA" id="ARBA00022842"/>
    </source>
</evidence>
<reference evidence="10 11" key="1">
    <citation type="submission" date="2018-08" db="EMBL/GenBank/DDBJ databases">
        <title>The metabolism and importance of syntrophic acetate oxidation coupled to methane or sulfide production in haloalkaline environments.</title>
        <authorList>
            <person name="Timmers P.H.A."/>
            <person name="Vavourakis C.D."/>
            <person name="Sorokin D.Y."/>
            <person name="Sinninghe Damste J.S."/>
            <person name="Muyzer G."/>
            <person name="Stams A.J.M."/>
            <person name="Plugge C.M."/>
        </authorList>
    </citation>
    <scope>NUCLEOTIDE SEQUENCE [LARGE SCALE GENOMIC DNA]</scope>
    <source>
        <strain evidence="10">MSAO_Arc3</strain>
    </source>
</reference>
<comment type="cofactor">
    <cofactor evidence="9">
        <name>Mg(2+)</name>
        <dbReference type="ChEBI" id="CHEBI:18420"/>
    </cofactor>
    <cofactor evidence="9">
        <name>Mn(2+)</name>
        <dbReference type="ChEBI" id="CHEBI:29035"/>
    </cofactor>
</comment>
<comment type="similarity">
    <text evidence="9">Belongs to the CRISPR-associated endonuclease Cas1 family.</text>
</comment>
<dbReference type="CDD" id="cd09634">
    <property type="entry name" value="Cas1_I-II-III"/>
    <property type="match status" value="1"/>
</dbReference>
<keyword evidence="8 9" id="KW-0464">Manganese</keyword>
<evidence type="ECO:0000256" key="2">
    <source>
        <dbReference type="ARBA" id="ARBA00022723"/>
    </source>
</evidence>
<dbReference type="EC" id="3.1.-.-" evidence="9"/>
<dbReference type="Pfam" id="PF01867">
    <property type="entry name" value="Cas_Cas1"/>
    <property type="match status" value="1"/>
</dbReference>
<protein>
    <recommendedName>
        <fullName evidence="9">CRISPR-associated endonuclease Cas1</fullName>
        <ecNumber evidence="9">3.1.-.-</ecNumber>
    </recommendedName>
</protein>
<dbReference type="GO" id="GO:0051607">
    <property type="term" value="P:defense response to virus"/>
    <property type="evidence" value="ECO:0007669"/>
    <property type="project" value="UniProtKB-UniRule"/>
</dbReference>
<evidence type="ECO:0000256" key="6">
    <source>
        <dbReference type="ARBA" id="ARBA00023118"/>
    </source>
</evidence>
<sequence length="327" mass="36920">MQIVINSYGSYIRKNQNCFLIKNEDKTFEVSAEKVDSILISTSASISTDAIEFAVENNIDIVFLNKFGNPYGRVWHAKLGSTALIRRKQLEAATSGVGFLLVKGWIEDKIHQQITFLKDLRKNRPSLHSEFDRNIEALTKLQETLKKLRGSIDENRSAIMGVEGMASSHYFGSLSIALPEQWRFSGRSRDPAQDEFNCLLNYGYGVLYSHVEKGCIIAGLDPYVGFLHTDNYNKKSFVFDLIEIYRIYIDRTVMRLFGTKQIKSALFDPIPGGMLLNQEGKAVLISALNETFDQSVSYRGRNIKVRNMIPMECHRIANSLIKPGGGS</sequence>
<keyword evidence="1 9" id="KW-0540">Nuclease</keyword>
<evidence type="ECO:0000313" key="11">
    <source>
        <dbReference type="Proteomes" id="UP000284763"/>
    </source>
</evidence>
<evidence type="ECO:0000256" key="8">
    <source>
        <dbReference type="ARBA" id="ARBA00023211"/>
    </source>
</evidence>
<dbReference type="Gene3D" id="1.20.120.920">
    <property type="entry name" value="CRISPR-associated endonuclease Cas1, C-terminal domain"/>
    <property type="match status" value="1"/>
</dbReference>
<dbReference type="HAMAP" id="MF_01470">
    <property type="entry name" value="Cas1"/>
    <property type="match status" value="1"/>
</dbReference>
<name>A0A424Z4Q5_9EURY</name>
<dbReference type="GO" id="GO:0046872">
    <property type="term" value="F:metal ion binding"/>
    <property type="evidence" value="ECO:0007669"/>
    <property type="project" value="UniProtKB-UniRule"/>
</dbReference>
<organism evidence="10 11">
    <name type="scientific">Methanosalsum natronophilum</name>
    <dbReference type="NCBI Taxonomy" id="768733"/>
    <lineage>
        <taxon>Archaea</taxon>
        <taxon>Methanobacteriati</taxon>
        <taxon>Methanobacteriota</taxon>
        <taxon>Stenosarchaea group</taxon>
        <taxon>Methanomicrobia</taxon>
        <taxon>Methanosarcinales</taxon>
        <taxon>Methanosarcinaceae</taxon>
        <taxon>Methanosalsum</taxon>
    </lineage>
</organism>
<keyword evidence="7 9" id="KW-0238">DNA-binding</keyword>
<evidence type="ECO:0000313" key="10">
    <source>
        <dbReference type="EMBL" id="RQD92736.1"/>
    </source>
</evidence>
<gene>
    <name evidence="9 10" type="primary">cas1</name>
    <name evidence="10" type="ORF">D5R95_00195</name>
</gene>
<feature type="binding site" evidence="9">
    <location>
        <position position="243"/>
    </location>
    <ligand>
        <name>Mn(2+)</name>
        <dbReference type="ChEBI" id="CHEBI:29035"/>
    </ligand>
</feature>
<dbReference type="PANTHER" id="PTHR34353">
    <property type="entry name" value="CRISPR-ASSOCIATED ENDONUCLEASE CAS1 1"/>
    <property type="match status" value="1"/>
</dbReference>
<evidence type="ECO:0000256" key="7">
    <source>
        <dbReference type="ARBA" id="ARBA00023125"/>
    </source>
</evidence>
<keyword evidence="5 9" id="KW-0460">Magnesium</keyword>
<dbReference type="InterPro" id="IPR042206">
    <property type="entry name" value="CRISPR-assoc_Cas1_C"/>
</dbReference>
<dbReference type="AlphaFoldDB" id="A0A424Z4Q5"/>